<dbReference type="PANTHER" id="PTHR47194">
    <property type="entry name" value="SORTING NEXIN-29-RELATED"/>
    <property type="match status" value="1"/>
</dbReference>
<protein>
    <submittedName>
        <fullName evidence="2">Uncharacterized protein</fullName>
    </submittedName>
</protein>
<dbReference type="Gene3D" id="3.30.1520.10">
    <property type="entry name" value="Phox-like domain"/>
    <property type="match status" value="1"/>
</dbReference>
<dbReference type="SUPFAM" id="SSF64268">
    <property type="entry name" value="PX domain"/>
    <property type="match status" value="1"/>
</dbReference>
<reference evidence="2" key="1">
    <citation type="submission" date="2020-11" db="EMBL/GenBank/DDBJ databases">
        <authorList>
            <person name="Tran Van P."/>
        </authorList>
    </citation>
    <scope>NUCLEOTIDE SEQUENCE</scope>
</reference>
<dbReference type="AlphaFoldDB" id="A0A7R9H556"/>
<feature type="compositionally biased region" description="Polar residues" evidence="1">
    <location>
        <begin position="71"/>
        <end position="89"/>
    </location>
</feature>
<evidence type="ECO:0000256" key="1">
    <source>
        <dbReference type="SAM" id="MobiDB-lite"/>
    </source>
</evidence>
<proteinExistence type="predicted"/>
<sequence length="231" mass="26487">MTLLGYKDSRFVEERRRRLQHYLRCVMNHLVQTNLNLVSAPDKELLISLIPFFGEVCSGTEDRGRRKRPTSRNPFSRLSHSTDNNPGSSPQYTDHMVLDLCLLHSYLQNSPTFHLIQHQTHTNGIPYDCSRESVTHQLQCNYCIAECIGLTTGTTRQQMNRNHIDTNHNDRDKPIALQTQTHSSDFNSYMKLSVLTIPIAARCTGDSERSAHLTSQTWLASNQWSGSWLRS</sequence>
<gene>
    <name evidence="2" type="ORF">TCEB3V08_LOCUS9449</name>
</gene>
<dbReference type="InterPro" id="IPR036871">
    <property type="entry name" value="PX_dom_sf"/>
</dbReference>
<accession>A0A7R9H556</accession>
<name>A0A7R9H556_TIMCR</name>
<dbReference type="PANTHER" id="PTHR47194:SF3">
    <property type="entry name" value="SORTING NEXIN 29"/>
    <property type="match status" value="1"/>
</dbReference>
<feature type="region of interest" description="Disordered" evidence="1">
    <location>
        <begin position="59"/>
        <end position="89"/>
    </location>
</feature>
<dbReference type="GO" id="GO:0035091">
    <property type="term" value="F:phosphatidylinositol binding"/>
    <property type="evidence" value="ECO:0007669"/>
    <property type="project" value="InterPro"/>
</dbReference>
<dbReference type="EMBL" id="OC320520">
    <property type="protein sequence ID" value="CAD7408260.1"/>
    <property type="molecule type" value="Genomic_DNA"/>
</dbReference>
<organism evidence="2">
    <name type="scientific">Timema cristinae</name>
    <name type="common">Walking stick</name>
    <dbReference type="NCBI Taxonomy" id="61476"/>
    <lineage>
        <taxon>Eukaryota</taxon>
        <taxon>Metazoa</taxon>
        <taxon>Ecdysozoa</taxon>
        <taxon>Arthropoda</taxon>
        <taxon>Hexapoda</taxon>
        <taxon>Insecta</taxon>
        <taxon>Pterygota</taxon>
        <taxon>Neoptera</taxon>
        <taxon>Polyneoptera</taxon>
        <taxon>Phasmatodea</taxon>
        <taxon>Timematodea</taxon>
        <taxon>Timematoidea</taxon>
        <taxon>Timematidae</taxon>
        <taxon>Timema</taxon>
    </lineage>
</organism>
<evidence type="ECO:0000313" key="2">
    <source>
        <dbReference type="EMBL" id="CAD7408260.1"/>
    </source>
</evidence>